<dbReference type="RefSeq" id="WP_091091903.1">
    <property type="nucleotide sequence ID" value="NZ_FOHX01000018.1"/>
</dbReference>
<organism evidence="12 13">
    <name type="scientific">Nonomuraea wenchangensis</name>
    <dbReference type="NCBI Taxonomy" id="568860"/>
    <lineage>
        <taxon>Bacteria</taxon>
        <taxon>Bacillati</taxon>
        <taxon>Actinomycetota</taxon>
        <taxon>Actinomycetes</taxon>
        <taxon>Streptosporangiales</taxon>
        <taxon>Streptosporangiaceae</taxon>
        <taxon>Nonomuraea</taxon>
    </lineage>
</organism>
<dbReference type="InterPro" id="IPR050482">
    <property type="entry name" value="Sensor_HK_TwoCompSys"/>
</dbReference>
<dbReference type="Pfam" id="PF02518">
    <property type="entry name" value="HATPase_c"/>
    <property type="match status" value="1"/>
</dbReference>
<dbReference type="Gene3D" id="3.30.565.10">
    <property type="entry name" value="Histidine kinase-like ATPase, C-terminal domain"/>
    <property type="match status" value="1"/>
</dbReference>
<feature type="transmembrane region" description="Helical" evidence="9">
    <location>
        <begin position="108"/>
        <end position="126"/>
    </location>
</feature>
<keyword evidence="13" id="KW-1185">Reference proteome</keyword>
<dbReference type="Gene3D" id="1.20.5.1930">
    <property type="match status" value="1"/>
</dbReference>
<dbReference type="PANTHER" id="PTHR24421">
    <property type="entry name" value="NITRATE/NITRITE SENSOR PROTEIN NARX-RELATED"/>
    <property type="match status" value="1"/>
</dbReference>
<evidence type="ECO:0000256" key="2">
    <source>
        <dbReference type="ARBA" id="ARBA00012438"/>
    </source>
</evidence>
<evidence type="ECO:0000256" key="7">
    <source>
        <dbReference type="ARBA" id="ARBA00022840"/>
    </source>
</evidence>
<dbReference type="InterPro" id="IPR036890">
    <property type="entry name" value="HATPase_C_sf"/>
</dbReference>
<name>A0A1I0LK15_9ACTN</name>
<keyword evidence="4" id="KW-0808">Transferase</keyword>
<dbReference type="GO" id="GO:0016020">
    <property type="term" value="C:membrane"/>
    <property type="evidence" value="ECO:0007669"/>
    <property type="project" value="InterPro"/>
</dbReference>
<evidence type="ECO:0000256" key="4">
    <source>
        <dbReference type="ARBA" id="ARBA00022679"/>
    </source>
</evidence>
<comment type="catalytic activity">
    <reaction evidence="1">
        <text>ATP + protein L-histidine = ADP + protein N-phospho-L-histidine.</text>
        <dbReference type="EC" id="2.7.13.3"/>
    </reaction>
</comment>
<dbReference type="AlphaFoldDB" id="A0A1I0LK15"/>
<dbReference type="EC" id="2.7.13.3" evidence="2"/>
<feature type="transmembrane region" description="Helical" evidence="9">
    <location>
        <begin position="86"/>
        <end position="102"/>
    </location>
</feature>
<protein>
    <recommendedName>
        <fullName evidence="2">histidine kinase</fullName>
        <ecNumber evidence="2">2.7.13.3</ecNumber>
    </recommendedName>
</protein>
<evidence type="ECO:0000256" key="1">
    <source>
        <dbReference type="ARBA" id="ARBA00000085"/>
    </source>
</evidence>
<sequence length="353" mass="37033">MVVVASMVLIAVTLLEKRFPAPALPVVAALSVAGCLPVLIWRRLPLTAAVLSAGVALFGLVVPGWPGRLVATCLFCAAAAHRSRRPWLVLVASVAWVVFYGTLLPQSIGAATLTDLIVLGVAPVAVGRMLRLHAARAAQAARLDHAEAMRALAEERAGLARDVHDSVGHHLTAIRIQATATRRALRGRTPAADKALGTIADLSSAALEEVRALLDTLRETSAEPGQEDLDELAARLSTPHLRISVHRTGPGTPLPPGVSRTVYRIVQEALTNAARHSGATEVDVRIRHSRAAVAVSIADNGHARAGAEGRGIRGMRDRALRHGGTLTAGPGPRRGWLVEATVPIDSPSPKGVA</sequence>
<dbReference type="CDD" id="cd16917">
    <property type="entry name" value="HATPase_UhpB-NarQ-NarX-like"/>
    <property type="match status" value="1"/>
</dbReference>
<keyword evidence="9" id="KW-1133">Transmembrane helix</keyword>
<dbReference type="InterPro" id="IPR011712">
    <property type="entry name" value="Sig_transdc_His_kin_sub3_dim/P"/>
</dbReference>
<feature type="domain" description="Histidine kinase/HSP90-like ATPase" evidence="10">
    <location>
        <begin position="258"/>
        <end position="344"/>
    </location>
</feature>
<feature type="transmembrane region" description="Helical" evidence="9">
    <location>
        <begin position="43"/>
        <end position="65"/>
    </location>
</feature>
<dbReference type="OrthoDB" id="3426700at2"/>
<dbReference type="Proteomes" id="UP000199361">
    <property type="component" value="Unassembled WGS sequence"/>
</dbReference>
<evidence type="ECO:0000259" key="11">
    <source>
        <dbReference type="Pfam" id="PF07730"/>
    </source>
</evidence>
<dbReference type="STRING" id="568860.SAMN05421811_118153"/>
<keyword evidence="9" id="KW-0472">Membrane</keyword>
<feature type="domain" description="Signal transduction histidine kinase subgroup 3 dimerisation and phosphoacceptor" evidence="11">
    <location>
        <begin position="155"/>
        <end position="220"/>
    </location>
</feature>
<dbReference type="Pfam" id="PF07730">
    <property type="entry name" value="HisKA_3"/>
    <property type="match status" value="1"/>
</dbReference>
<evidence type="ECO:0000256" key="5">
    <source>
        <dbReference type="ARBA" id="ARBA00022741"/>
    </source>
</evidence>
<dbReference type="GO" id="GO:0000155">
    <property type="term" value="F:phosphorelay sensor kinase activity"/>
    <property type="evidence" value="ECO:0007669"/>
    <property type="project" value="InterPro"/>
</dbReference>
<dbReference type="GO" id="GO:0046983">
    <property type="term" value="F:protein dimerization activity"/>
    <property type="evidence" value="ECO:0007669"/>
    <property type="project" value="InterPro"/>
</dbReference>
<evidence type="ECO:0000256" key="8">
    <source>
        <dbReference type="ARBA" id="ARBA00023012"/>
    </source>
</evidence>
<keyword evidence="5" id="KW-0547">Nucleotide-binding</keyword>
<dbReference type="PANTHER" id="PTHR24421:SF10">
    <property type="entry name" value="NITRATE_NITRITE SENSOR PROTEIN NARQ"/>
    <property type="match status" value="1"/>
</dbReference>
<keyword evidence="9" id="KW-0812">Transmembrane</keyword>
<dbReference type="GO" id="GO:0005524">
    <property type="term" value="F:ATP binding"/>
    <property type="evidence" value="ECO:0007669"/>
    <property type="project" value="UniProtKB-KW"/>
</dbReference>
<evidence type="ECO:0000256" key="3">
    <source>
        <dbReference type="ARBA" id="ARBA00022553"/>
    </source>
</evidence>
<dbReference type="InterPro" id="IPR003594">
    <property type="entry name" value="HATPase_dom"/>
</dbReference>
<keyword evidence="3" id="KW-0597">Phosphoprotein</keyword>
<evidence type="ECO:0000256" key="6">
    <source>
        <dbReference type="ARBA" id="ARBA00022777"/>
    </source>
</evidence>
<keyword evidence="6 12" id="KW-0418">Kinase</keyword>
<accession>A0A1I0LK15</accession>
<dbReference type="SUPFAM" id="SSF55874">
    <property type="entry name" value="ATPase domain of HSP90 chaperone/DNA topoisomerase II/histidine kinase"/>
    <property type="match status" value="1"/>
</dbReference>
<evidence type="ECO:0000313" key="13">
    <source>
        <dbReference type="Proteomes" id="UP000199361"/>
    </source>
</evidence>
<evidence type="ECO:0000256" key="9">
    <source>
        <dbReference type="SAM" id="Phobius"/>
    </source>
</evidence>
<keyword evidence="7" id="KW-0067">ATP-binding</keyword>
<proteinExistence type="predicted"/>
<gene>
    <name evidence="12" type="ORF">SAMN05421811_118153</name>
</gene>
<reference evidence="12 13" key="1">
    <citation type="submission" date="2016-10" db="EMBL/GenBank/DDBJ databases">
        <authorList>
            <person name="de Groot N.N."/>
        </authorList>
    </citation>
    <scope>NUCLEOTIDE SEQUENCE [LARGE SCALE GENOMIC DNA]</scope>
    <source>
        <strain evidence="12 13">CGMCC 4.5598</strain>
    </source>
</reference>
<evidence type="ECO:0000313" key="12">
    <source>
        <dbReference type="EMBL" id="SEU40781.1"/>
    </source>
</evidence>
<evidence type="ECO:0000259" key="10">
    <source>
        <dbReference type="Pfam" id="PF02518"/>
    </source>
</evidence>
<dbReference type="EMBL" id="FOHX01000018">
    <property type="protein sequence ID" value="SEU40781.1"/>
    <property type="molecule type" value="Genomic_DNA"/>
</dbReference>
<keyword evidence="8" id="KW-0902">Two-component regulatory system</keyword>